<keyword evidence="1" id="KW-0472">Membrane</keyword>
<feature type="transmembrane region" description="Helical" evidence="1">
    <location>
        <begin position="6"/>
        <end position="30"/>
    </location>
</feature>
<evidence type="ECO:0000256" key="1">
    <source>
        <dbReference type="SAM" id="Phobius"/>
    </source>
</evidence>
<keyword evidence="1" id="KW-0812">Transmembrane</keyword>
<sequence>MSFCELFNSFFFEIFWVVAVVVAGGGGCIGERYMYNWNSKSGSCIRNLRLNSAKS</sequence>
<keyword evidence="3" id="KW-1185">Reference proteome</keyword>
<evidence type="ECO:0000313" key="2">
    <source>
        <dbReference type="EMBL" id="KAF2826322.1"/>
    </source>
</evidence>
<keyword evidence="1" id="KW-1133">Transmembrane helix</keyword>
<name>A0A6A6ZZ33_9PLEO</name>
<evidence type="ECO:0000313" key="3">
    <source>
        <dbReference type="Proteomes" id="UP000799424"/>
    </source>
</evidence>
<organism evidence="2 3">
    <name type="scientific">Ophiobolus disseminans</name>
    <dbReference type="NCBI Taxonomy" id="1469910"/>
    <lineage>
        <taxon>Eukaryota</taxon>
        <taxon>Fungi</taxon>
        <taxon>Dikarya</taxon>
        <taxon>Ascomycota</taxon>
        <taxon>Pezizomycotina</taxon>
        <taxon>Dothideomycetes</taxon>
        <taxon>Pleosporomycetidae</taxon>
        <taxon>Pleosporales</taxon>
        <taxon>Pleosporineae</taxon>
        <taxon>Phaeosphaeriaceae</taxon>
        <taxon>Ophiobolus</taxon>
    </lineage>
</organism>
<proteinExistence type="predicted"/>
<dbReference type="AlphaFoldDB" id="A0A6A6ZZ33"/>
<dbReference type="Proteomes" id="UP000799424">
    <property type="component" value="Unassembled WGS sequence"/>
</dbReference>
<dbReference type="EMBL" id="MU006226">
    <property type="protein sequence ID" value="KAF2826322.1"/>
    <property type="molecule type" value="Genomic_DNA"/>
</dbReference>
<reference evidence="2" key="1">
    <citation type="journal article" date="2020" name="Stud. Mycol.">
        <title>101 Dothideomycetes genomes: a test case for predicting lifestyles and emergence of pathogens.</title>
        <authorList>
            <person name="Haridas S."/>
            <person name="Albert R."/>
            <person name="Binder M."/>
            <person name="Bloem J."/>
            <person name="Labutti K."/>
            <person name="Salamov A."/>
            <person name="Andreopoulos B."/>
            <person name="Baker S."/>
            <person name="Barry K."/>
            <person name="Bills G."/>
            <person name="Bluhm B."/>
            <person name="Cannon C."/>
            <person name="Castanera R."/>
            <person name="Culley D."/>
            <person name="Daum C."/>
            <person name="Ezra D."/>
            <person name="Gonzalez J."/>
            <person name="Henrissat B."/>
            <person name="Kuo A."/>
            <person name="Liang C."/>
            <person name="Lipzen A."/>
            <person name="Lutzoni F."/>
            <person name="Magnuson J."/>
            <person name="Mondo S."/>
            <person name="Nolan M."/>
            <person name="Ohm R."/>
            <person name="Pangilinan J."/>
            <person name="Park H.-J."/>
            <person name="Ramirez L."/>
            <person name="Alfaro M."/>
            <person name="Sun H."/>
            <person name="Tritt A."/>
            <person name="Yoshinaga Y."/>
            <person name="Zwiers L.-H."/>
            <person name="Turgeon B."/>
            <person name="Goodwin S."/>
            <person name="Spatafora J."/>
            <person name="Crous P."/>
            <person name="Grigoriev I."/>
        </authorList>
    </citation>
    <scope>NUCLEOTIDE SEQUENCE</scope>
    <source>
        <strain evidence="2">CBS 113818</strain>
    </source>
</reference>
<protein>
    <submittedName>
        <fullName evidence="2">Uncharacterized protein</fullName>
    </submittedName>
</protein>
<gene>
    <name evidence="2" type="ORF">CC86DRAFT_28019</name>
</gene>
<accession>A0A6A6ZZ33</accession>